<feature type="transmembrane region" description="Helical" evidence="7">
    <location>
        <begin position="12"/>
        <end position="32"/>
    </location>
</feature>
<evidence type="ECO:0000256" key="5">
    <source>
        <dbReference type="ARBA" id="ARBA00022989"/>
    </source>
</evidence>
<dbReference type="InterPro" id="IPR000515">
    <property type="entry name" value="MetI-like"/>
</dbReference>
<evidence type="ECO:0000256" key="2">
    <source>
        <dbReference type="ARBA" id="ARBA00022448"/>
    </source>
</evidence>
<evidence type="ECO:0000313" key="8">
    <source>
        <dbReference type="EMBL" id="KAB2582157.1"/>
    </source>
</evidence>
<dbReference type="CDD" id="cd06261">
    <property type="entry name" value="TM_PBP2"/>
    <property type="match status" value="1"/>
</dbReference>
<feature type="transmembrane region" description="Helical" evidence="7">
    <location>
        <begin position="242"/>
        <end position="265"/>
    </location>
</feature>
<keyword evidence="2 7" id="KW-0813">Transport</keyword>
<evidence type="ECO:0000256" key="4">
    <source>
        <dbReference type="ARBA" id="ARBA00022692"/>
    </source>
</evidence>
<dbReference type="PANTHER" id="PTHR43386">
    <property type="entry name" value="OLIGOPEPTIDE TRANSPORT SYSTEM PERMEASE PROTEIN APPC"/>
    <property type="match status" value="1"/>
</dbReference>
<name>A0A0C2ZYJ6_RHOER</name>
<protein>
    <submittedName>
        <fullName evidence="8">Uncharacterized protein</fullName>
    </submittedName>
</protein>
<dbReference type="PROSITE" id="PS50928">
    <property type="entry name" value="ABC_TM1"/>
    <property type="match status" value="1"/>
</dbReference>
<gene>
    <name evidence="8" type="ORF">BS297_27380</name>
</gene>
<comment type="similarity">
    <text evidence="7">Belongs to the binding-protein-dependent transport system permease family.</text>
</comment>
<dbReference type="InterPro" id="IPR050366">
    <property type="entry name" value="BP-dependent_transpt_permease"/>
</dbReference>
<dbReference type="SUPFAM" id="SSF161098">
    <property type="entry name" value="MetI-like"/>
    <property type="match status" value="1"/>
</dbReference>
<evidence type="ECO:0000256" key="7">
    <source>
        <dbReference type="RuleBase" id="RU363032"/>
    </source>
</evidence>
<dbReference type="Pfam" id="PF00528">
    <property type="entry name" value="BPD_transp_1"/>
    <property type="match status" value="1"/>
</dbReference>
<dbReference type="PANTHER" id="PTHR43386:SF25">
    <property type="entry name" value="PEPTIDE ABC TRANSPORTER PERMEASE PROTEIN"/>
    <property type="match status" value="1"/>
</dbReference>
<reference evidence="8 9" key="1">
    <citation type="journal article" date="2017" name="Poromechanics V (2013)">
        <title>Genomic Characterization of the Arsenic-Tolerant Actinobacterium, &lt;i&gt;Rhodococcus erythropolis&lt;/i&gt; S43.</title>
        <authorList>
            <person name="Retamal-Morales G."/>
            <person name="Mehnert M."/>
            <person name="Schwabe R."/>
            <person name="Tischler D."/>
            <person name="Schloemann M."/>
            <person name="Levican G.J."/>
        </authorList>
    </citation>
    <scope>NUCLEOTIDE SEQUENCE [LARGE SCALE GENOMIC DNA]</scope>
    <source>
        <strain evidence="8 9">S43</strain>
    </source>
</reference>
<evidence type="ECO:0000256" key="1">
    <source>
        <dbReference type="ARBA" id="ARBA00004651"/>
    </source>
</evidence>
<comment type="caution">
    <text evidence="8">The sequence shown here is derived from an EMBL/GenBank/DDBJ whole genome shotgun (WGS) entry which is preliminary data.</text>
</comment>
<keyword evidence="6 7" id="KW-0472">Membrane</keyword>
<evidence type="ECO:0000313" key="9">
    <source>
        <dbReference type="Proteomes" id="UP000325576"/>
    </source>
</evidence>
<feature type="transmembrane region" description="Helical" evidence="7">
    <location>
        <begin position="115"/>
        <end position="135"/>
    </location>
</feature>
<accession>A0A0C2ZYJ6</accession>
<dbReference type="AlphaFoldDB" id="A0A0C2ZYJ6"/>
<dbReference type="GO" id="GO:0055085">
    <property type="term" value="P:transmembrane transport"/>
    <property type="evidence" value="ECO:0007669"/>
    <property type="project" value="InterPro"/>
</dbReference>
<dbReference type="Gene3D" id="1.10.3720.10">
    <property type="entry name" value="MetI-like"/>
    <property type="match status" value="1"/>
</dbReference>
<organism evidence="8 9">
    <name type="scientific">Rhodococcus erythropolis</name>
    <name type="common">Arthrobacter picolinophilus</name>
    <dbReference type="NCBI Taxonomy" id="1833"/>
    <lineage>
        <taxon>Bacteria</taxon>
        <taxon>Bacillati</taxon>
        <taxon>Actinomycetota</taxon>
        <taxon>Actinomycetes</taxon>
        <taxon>Mycobacteriales</taxon>
        <taxon>Nocardiaceae</taxon>
        <taxon>Rhodococcus</taxon>
        <taxon>Rhodococcus erythropolis group</taxon>
    </lineage>
</organism>
<dbReference type="GO" id="GO:0005886">
    <property type="term" value="C:plasma membrane"/>
    <property type="evidence" value="ECO:0007669"/>
    <property type="project" value="UniProtKB-SubCell"/>
</dbReference>
<keyword evidence="3" id="KW-1003">Cell membrane</keyword>
<feature type="transmembrane region" description="Helical" evidence="7">
    <location>
        <begin position="80"/>
        <end position="103"/>
    </location>
</feature>
<keyword evidence="4 7" id="KW-0812">Transmembrane</keyword>
<feature type="transmembrane region" description="Helical" evidence="7">
    <location>
        <begin position="141"/>
        <end position="158"/>
    </location>
</feature>
<proteinExistence type="inferred from homology"/>
<keyword evidence="5 7" id="KW-1133">Transmembrane helix</keyword>
<feature type="transmembrane region" description="Helical" evidence="7">
    <location>
        <begin position="197"/>
        <end position="222"/>
    </location>
</feature>
<dbReference type="Proteomes" id="UP000325576">
    <property type="component" value="Unassembled WGS sequence"/>
</dbReference>
<dbReference type="InterPro" id="IPR035906">
    <property type="entry name" value="MetI-like_sf"/>
</dbReference>
<evidence type="ECO:0000256" key="3">
    <source>
        <dbReference type="ARBA" id="ARBA00022475"/>
    </source>
</evidence>
<comment type="subcellular location">
    <subcellularLocation>
        <location evidence="1 7">Cell membrane</location>
        <topology evidence="1 7">Multi-pass membrane protein</topology>
    </subcellularLocation>
</comment>
<evidence type="ECO:0000256" key="6">
    <source>
        <dbReference type="ARBA" id="ARBA00023136"/>
    </source>
</evidence>
<sequence>MSRVRDWRKGSSRLGAYLAFAFIGILAIATVAPKVLTRTDPYATDPSAAFTGPTLAHVFGTDHAGRDVFSRIVYGTQQSLLIGVLATTIGLIGGLVLGLGSALGPRAADLVLGRIIEVMFAFPVILTALMLISILGSGAGPLIVAVGVGVIPDTARLIRAQALKVRSMDYVVASRALGRSKAQVVARTVVPNVARPIFVIATIGLGQTILAASGLSFLGLGAPPPSPEWGTMLADGRDYLLIAWWISFFPGMAIVLTVLSLTVGARHLQRRLEHR</sequence>
<dbReference type="EMBL" id="MRBO01000731">
    <property type="protein sequence ID" value="KAB2582157.1"/>
    <property type="molecule type" value="Genomic_DNA"/>
</dbReference>